<dbReference type="GO" id="GO:0020037">
    <property type="term" value="F:heme binding"/>
    <property type="evidence" value="ECO:0007669"/>
    <property type="project" value="InterPro"/>
</dbReference>
<proteinExistence type="predicted"/>
<reference evidence="1 2" key="1">
    <citation type="submission" date="2013-09" db="EMBL/GenBank/DDBJ databases">
        <authorList>
            <person name="Zeng Z."/>
            <person name="Chen C."/>
        </authorList>
    </citation>
    <scope>NUCLEOTIDE SEQUENCE [LARGE SCALE GENOMIC DNA]</scope>
    <source>
        <strain evidence="1 2">GH29-5</strain>
    </source>
</reference>
<evidence type="ECO:0000313" key="2">
    <source>
        <dbReference type="Proteomes" id="UP000030121"/>
    </source>
</evidence>
<sequence length="117" mass="13232">MNRFYAIVFSGFVLSSCTSDSESDLYDGTLQENITYTNDIKPIITENCIMCHSQPPQNGAPMPLTTYTFVKDAVEHRGLLDRVSSTDPNFWMPFMGERLPQSKIDMLIAWENAGMPE</sequence>
<dbReference type="OrthoDB" id="9786191at2"/>
<dbReference type="InterPro" id="IPR036909">
    <property type="entry name" value="Cyt_c-like_dom_sf"/>
</dbReference>
<evidence type="ECO:0008006" key="3">
    <source>
        <dbReference type="Google" id="ProtNLM"/>
    </source>
</evidence>
<dbReference type="eggNOG" id="COG2010">
    <property type="taxonomic scope" value="Bacteria"/>
</dbReference>
<gene>
    <name evidence="1" type="ORF">Q764_06865</name>
</gene>
<comment type="caution">
    <text evidence="1">The sequence shown here is derived from an EMBL/GenBank/DDBJ whole genome shotgun (WGS) entry which is preliminary data.</text>
</comment>
<dbReference type="Proteomes" id="UP000030121">
    <property type="component" value="Unassembled WGS sequence"/>
</dbReference>
<evidence type="ECO:0000313" key="1">
    <source>
        <dbReference type="EMBL" id="KGO89490.1"/>
    </source>
</evidence>
<dbReference type="GO" id="GO:0009055">
    <property type="term" value="F:electron transfer activity"/>
    <property type="evidence" value="ECO:0007669"/>
    <property type="project" value="InterPro"/>
</dbReference>
<dbReference type="SUPFAM" id="SSF46626">
    <property type="entry name" value="Cytochrome c"/>
    <property type="match status" value="1"/>
</dbReference>
<name>A0A0A2MMH3_9FLAO</name>
<dbReference type="STRING" id="1121899.GCA_000430025_00495"/>
<dbReference type="EMBL" id="JRLW01000008">
    <property type="protein sequence ID" value="KGO89490.1"/>
    <property type="molecule type" value="Genomic_DNA"/>
</dbReference>
<dbReference type="RefSeq" id="WP_026979287.1">
    <property type="nucleotide sequence ID" value="NZ_AUCZ01000003.1"/>
</dbReference>
<organism evidence="1 2">
    <name type="scientific">Flavobacterium suncheonense GH29-5 = DSM 17707</name>
    <dbReference type="NCBI Taxonomy" id="1121899"/>
    <lineage>
        <taxon>Bacteria</taxon>
        <taxon>Pseudomonadati</taxon>
        <taxon>Bacteroidota</taxon>
        <taxon>Flavobacteriia</taxon>
        <taxon>Flavobacteriales</taxon>
        <taxon>Flavobacteriaceae</taxon>
        <taxon>Flavobacterium</taxon>
    </lineage>
</organism>
<keyword evidence="2" id="KW-1185">Reference proteome</keyword>
<protein>
    <recommendedName>
        <fullName evidence="3">Cytochrome c domain-containing protein</fullName>
    </recommendedName>
</protein>
<accession>A0A0A2MMH3</accession>
<dbReference type="PROSITE" id="PS51257">
    <property type="entry name" value="PROKAR_LIPOPROTEIN"/>
    <property type="match status" value="1"/>
</dbReference>
<dbReference type="AlphaFoldDB" id="A0A0A2MMH3"/>